<evidence type="ECO:0000259" key="2">
    <source>
        <dbReference type="Pfam" id="PF09851"/>
    </source>
</evidence>
<organism evidence="3 4">
    <name type="scientific">Methylobacterium bullatum</name>
    <dbReference type="NCBI Taxonomy" id="570505"/>
    <lineage>
        <taxon>Bacteria</taxon>
        <taxon>Pseudomonadati</taxon>
        <taxon>Pseudomonadota</taxon>
        <taxon>Alphaproteobacteria</taxon>
        <taxon>Hyphomicrobiales</taxon>
        <taxon>Methylobacteriaceae</taxon>
        <taxon>Methylobacterium</taxon>
    </lineage>
</organism>
<proteinExistence type="predicted"/>
<keyword evidence="1" id="KW-0812">Transmembrane</keyword>
<evidence type="ECO:0000313" key="4">
    <source>
        <dbReference type="Proteomes" id="UP001055307"/>
    </source>
</evidence>
<dbReference type="PANTHER" id="PTHR34980">
    <property type="entry name" value="INNER MEMBRANE PROTEIN-RELATED-RELATED"/>
    <property type="match status" value="1"/>
</dbReference>
<reference evidence="3" key="2">
    <citation type="submission" date="2021-08" db="EMBL/GenBank/DDBJ databases">
        <authorList>
            <person name="Tani A."/>
            <person name="Ola A."/>
            <person name="Ogura Y."/>
            <person name="Katsura K."/>
            <person name="Hayashi T."/>
        </authorList>
    </citation>
    <scope>NUCLEOTIDE SEQUENCE</scope>
    <source>
        <strain evidence="3">DSM 21893</strain>
    </source>
</reference>
<keyword evidence="1" id="KW-0472">Membrane</keyword>
<name>A0AAV4Z1Q1_9HYPH</name>
<accession>A0AAV4Z1Q1</accession>
<dbReference type="PANTHER" id="PTHR34980:SF2">
    <property type="entry name" value="INNER MEMBRANE PROTEIN YHAH-RELATED"/>
    <property type="match status" value="1"/>
</dbReference>
<evidence type="ECO:0000256" key="1">
    <source>
        <dbReference type="SAM" id="Phobius"/>
    </source>
</evidence>
<dbReference type="InterPro" id="IPR008523">
    <property type="entry name" value="DUF805"/>
</dbReference>
<dbReference type="Pfam" id="PF09851">
    <property type="entry name" value="SHOCT"/>
    <property type="match status" value="1"/>
</dbReference>
<feature type="transmembrane region" description="Helical" evidence="1">
    <location>
        <begin position="81"/>
        <end position="99"/>
    </location>
</feature>
<keyword evidence="1" id="KW-1133">Transmembrane helix</keyword>
<comment type="caution">
    <text evidence="3">The sequence shown here is derived from an EMBL/GenBank/DDBJ whole genome shotgun (WGS) entry which is preliminary data.</text>
</comment>
<keyword evidence="4" id="KW-1185">Reference proteome</keyword>
<feature type="domain" description="SHOCT" evidence="2">
    <location>
        <begin position="140"/>
        <end position="167"/>
    </location>
</feature>
<dbReference type="InterPro" id="IPR018649">
    <property type="entry name" value="SHOCT"/>
</dbReference>
<feature type="transmembrane region" description="Helical" evidence="1">
    <location>
        <begin position="51"/>
        <end position="69"/>
    </location>
</feature>
<dbReference type="RefSeq" id="WP_192215548.1">
    <property type="nucleotide sequence ID" value="NZ_BPQF01000003.1"/>
</dbReference>
<dbReference type="Pfam" id="PF05656">
    <property type="entry name" value="DUF805"/>
    <property type="match status" value="1"/>
</dbReference>
<gene>
    <name evidence="3" type="ORF">OICFNHDK_0455</name>
</gene>
<dbReference type="Proteomes" id="UP001055307">
    <property type="component" value="Unassembled WGS sequence"/>
</dbReference>
<dbReference type="EMBL" id="BPQF01000003">
    <property type="protein sequence ID" value="GJD38015.1"/>
    <property type="molecule type" value="Genomic_DNA"/>
</dbReference>
<protein>
    <recommendedName>
        <fullName evidence="2">SHOCT domain-containing protein</fullName>
    </recommendedName>
</protein>
<feature type="transmembrane region" description="Helical" evidence="1">
    <location>
        <begin position="23"/>
        <end position="45"/>
    </location>
</feature>
<sequence length="173" mass="18402">MNSYLSAMRSYRDFSGRTSRGDYWRFILVYLGIALIALVLDAAFATGNKDGGLFIGLTHLVHLLPQVAAGIRRMHDTDHSGWWLLLSPVALVFACFAGTPGPNRFGPPQAAGAVPASIGAAASGPVPAQPLAQQQRDVIAEIERLAQLRANGSLSDAEFEVMKAQALSQARGA</sequence>
<evidence type="ECO:0000313" key="3">
    <source>
        <dbReference type="EMBL" id="GJD38015.1"/>
    </source>
</evidence>
<dbReference type="GO" id="GO:0005886">
    <property type="term" value="C:plasma membrane"/>
    <property type="evidence" value="ECO:0007669"/>
    <property type="project" value="TreeGrafter"/>
</dbReference>
<reference evidence="3" key="1">
    <citation type="journal article" date="2016" name="Front. Microbiol.">
        <title>Genome Sequence of the Piezophilic, Mesophilic Sulfate-Reducing Bacterium Desulfovibrio indicus J2T.</title>
        <authorList>
            <person name="Cao J."/>
            <person name="Maignien L."/>
            <person name="Shao Z."/>
            <person name="Alain K."/>
            <person name="Jebbar M."/>
        </authorList>
    </citation>
    <scope>NUCLEOTIDE SEQUENCE</scope>
    <source>
        <strain evidence="3">DSM 21893</strain>
    </source>
</reference>
<dbReference type="AlphaFoldDB" id="A0AAV4Z1Q1"/>